<keyword evidence="2" id="KW-1185">Reference proteome</keyword>
<dbReference type="OrthoDB" id="2223053at2"/>
<evidence type="ECO:0000313" key="1">
    <source>
        <dbReference type="EMBL" id="SDZ68854.1"/>
    </source>
</evidence>
<reference evidence="2" key="1">
    <citation type="submission" date="2016-10" db="EMBL/GenBank/DDBJ databases">
        <authorList>
            <person name="Varghese N."/>
            <person name="Submissions S."/>
        </authorList>
    </citation>
    <scope>NUCLEOTIDE SEQUENCE [LARGE SCALE GENOMIC DNA]</scope>
    <source>
        <strain evidence="2">SP</strain>
    </source>
</reference>
<dbReference type="Proteomes" id="UP000198935">
    <property type="component" value="Unassembled WGS sequence"/>
</dbReference>
<organism evidence="1 2">
    <name type="scientific">Evansella caseinilytica</name>
    <dbReference type="NCBI Taxonomy" id="1503961"/>
    <lineage>
        <taxon>Bacteria</taxon>
        <taxon>Bacillati</taxon>
        <taxon>Bacillota</taxon>
        <taxon>Bacilli</taxon>
        <taxon>Bacillales</taxon>
        <taxon>Bacillaceae</taxon>
        <taxon>Evansella</taxon>
    </lineage>
</organism>
<protein>
    <submittedName>
        <fullName evidence="1">Uncharacterized protein</fullName>
    </submittedName>
</protein>
<dbReference type="AlphaFoldDB" id="A0A1H3V2E3"/>
<name>A0A1H3V2E3_9BACI</name>
<sequence length="78" mass="9399">MNQMNFNHLKINYNKKMHVFMNNETKKVIFISKDLEEIHAVLEINNNQEFKVHPRWNVNFFVTENEITVDLNYAGEDN</sequence>
<proteinExistence type="predicted"/>
<dbReference type="EMBL" id="FNPI01000041">
    <property type="protein sequence ID" value="SDZ68854.1"/>
    <property type="molecule type" value="Genomic_DNA"/>
</dbReference>
<evidence type="ECO:0000313" key="2">
    <source>
        <dbReference type="Proteomes" id="UP000198935"/>
    </source>
</evidence>
<gene>
    <name evidence="1" type="ORF">SAMN05421736_1415</name>
</gene>
<accession>A0A1H3V2E3</accession>